<dbReference type="InterPro" id="IPR038241">
    <property type="entry name" value="GhoS_sf"/>
</dbReference>
<name>A0A4U9HS44_9ENTR</name>
<evidence type="ECO:0000313" key="1">
    <source>
        <dbReference type="EMBL" id="VTP67114.1"/>
    </source>
</evidence>
<dbReference type="STRING" id="83655.APT61_13060"/>
<organism evidence="1 2">
    <name type="scientific">Leclercia adecarboxylata</name>
    <dbReference type="NCBI Taxonomy" id="83655"/>
    <lineage>
        <taxon>Bacteria</taxon>
        <taxon>Pseudomonadati</taxon>
        <taxon>Pseudomonadota</taxon>
        <taxon>Gammaproteobacteria</taxon>
        <taxon>Enterobacterales</taxon>
        <taxon>Enterobacteriaceae</taxon>
        <taxon>Leclercia</taxon>
    </lineage>
</organism>
<proteinExistence type="predicted"/>
<dbReference type="Proteomes" id="UP000310719">
    <property type="component" value="Chromosome"/>
</dbReference>
<sequence length="114" mass="12310">MSSGEIARYVVTVKIHEDSLTELNEINNNLTRGGFLLTMTDEDGNLHELGTHTYGLVSPLSEDEVKALATGLVENATGKEPQVEGDELGKLAKTAAINATGPTKRRRCALVRVF</sequence>
<dbReference type="InterPro" id="IPR022597">
    <property type="entry name" value="GhoS"/>
</dbReference>
<evidence type="ECO:0000313" key="2">
    <source>
        <dbReference type="Proteomes" id="UP000310719"/>
    </source>
</evidence>
<dbReference type="Pfam" id="PF11080">
    <property type="entry name" value="GhoS"/>
    <property type="match status" value="1"/>
</dbReference>
<reference evidence="1 2" key="1">
    <citation type="submission" date="2019-05" db="EMBL/GenBank/DDBJ databases">
        <authorList>
            <consortium name="Pathogen Informatics"/>
        </authorList>
    </citation>
    <scope>NUCLEOTIDE SEQUENCE [LARGE SCALE GENOMIC DNA]</scope>
    <source>
        <strain evidence="1 2">NCTC13032</strain>
    </source>
</reference>
<protein>
    <submittedName>
        <fullName evidence="1">Protein of uncharacterized function (DUF2622)</fullName>
    </submittedName>
</protein>
<dbReference type="AlphaFoldDB" id="A0A4U9HS44"/>
<gene>
    <name evidence="1" type="ORF">NCTC13032_02879</name>
</gene>
<accession>A0A4U9HS44</accession>
<dbReference type="Gene3D" id="3.30.70.2360">
    <property type="match status" value="1"/>
</dbReference>
<dbReference type="EMBL" id="LR590464">
    <property type="protein sequence ID" value="VTP67114.1"/>
    <property type="molecule type" value="Genomic_DNA"/>
</dbReference>
<dbReference type="GO" id="GO:0004521">
    <property type="term" value="F:RNA endonuclease activity"/>
    <property type="evidence" value="ECO:0007669"/>
    <property type="project" value="InterPro"/>
</dbReference>